<keyword evidence="2" id="KW-0449">Lipoprotein</keyword>
<evidence type="ECO:0000313" key="3">
    <source>
        <dbReference type="Proteomes" id="UP001163266"/>
    </source>
</evidence>
<reference evidence="2" key="1">
    <citation type="submission" date="2022-10" db="EMBL/GenBank/DDBJ databases">
        <title>Complete genome sequence of Schlegelella aquatica LMG 23380.</title>
        <authorList>
            <person name="Musilova J."/>
            <person name="Kourilova X."/>
            <person name="Bezdicek M."/>
            <person name="Hermankova K."/>
            <person name="Obruca S."/>
            <person name="Sedlar K."/>
        </authorList>
    </citation>
    <scope>NUCLEOTIDE SEQUENCE</scope>
    <source>
        <strain evidence="2">LMG 23380</strain>
    </source>
</reference>
<dbReference type="PROSITE" id="PS51257">
    <property type="entry name" value="PROKAR_LIPOPROTEIN"/>
    <property type="match status" value="1"/>
</dbReference>
<evidence type="ECO:0000313" key="2">
    <source>
        <dbReference type="EMBL" id="UZD54095.1"/>
    </source>
</evidence>
<organism evidence="2 3">
    <name type="scientific">Caldimonas aquatica</name>
    <dbReference type="NCBI Taxonomy" id="376175"/>
    <lineage>
        <taxon>Bacteria</taxon>
        <taxon>Pseudomonadati</taxon>
        <taxon>Pseudomonadota</taxon>
        <taxon>Betaproteobacteria</taxon>
        <taxon>Burkholderiales</taxon>
        <taxon>Sphaerotilaceae</taxon>
        <taxon>Caldimonas</taxon>
    </lineage>
</organism>
<dbReference type="NCBIfam" id="NF038027">
    <property type="entry name" value="TssQ_fam"/>
    <property type="match status" value="1"/>
</dbReference>
<dbReference type="Gene3D" id="1.25.40.10">
    <property type="entry name" value="Tetratricopeptide repeat domain"/>
    <property type="match status" value="1"/>
</dbReference>
<dbReference type="EMBL" id="CP110257">
    <property type="protein sequence ID" value="UZD54095.1"/>
    <property type="molecule type" value="Genomic_DNA"/>
</dbReference>
<feature type="chain" id="PRO_5046368842" evidence="1">
    <location>
        <begin position="20"/>
        <end position="129"/>
    </location>
</feature>
<name>A0ABY6MQL5_9BURK</name>
<dbReference type="InterPro" id="IPR011990">
    <property type="entry name" value="TPR-like_helical_dom_sf"/>
</dbReference>
<sequence length="129" mass="13897">MKPLLYPLLAASAVLGACAPLHPSPPPGVTELAERPAEKALLAGIRAYEDAHYDESERQLNRALQAGLASPKDQAAAHKYLAFIYCTSRRTAQCEAAFRAARQADPAFALSKSEVGHPLWGPVYARTAR</sequence>
<keyword evidence="3" id="KW-1185">Reference proteome</keyword>
<dbReference type="InterPro" id="IPR047780">
    <property type="entry name" value="TssQ-like"/>
</dbReference>
<dbReference type="Proteomes" id="UP001163266">
    <property type="component" value="Chromosome"/>
</dbReference>
<evidence type="ECO:0000256" key="1">
    <source>
        <dbReference type="SAM" id="SignalP"/>
    </source>
</evidence>
<accession>A0ABY6MQL5</accession>
<protein>
    <submittedName>
        <fullName evidence="2">TssQ family T6SS-associated lipoprotein</fullName>
    </submittedName>
</protein>
<dbReference type="SUPFAM" id="SSF48452">
    <property type="entry name" value="TPR-like"/>
    <property type="match status" value="1"/>
</dbReference>
<dbReference type="RefSeq" id="WP_264891664.1">
    <property type="nucleotide sequence ID" value="NZ_CP110257.1"/>
</dbReference>
<feature type="signal peptide" evidence="1">
    <location>
        <begin position="1"/>
        <end position="19"/>
    </location>
</feature>
<keyword evidence="1" id="KW-0732">Signal</keyword>
<proteinExistence type="predicted"/>
<gene>
    <name evidence="2" type="ORF">OMP39_10445</name>
</gene>